<dbReference type="FunFam" id="2.170.270.10:FF:000006">
    <property type="entry name" value="Histone-lysine N-methyltransferase"/>
    <property type="match status" value="1"/>
</dbReference>
<dbReference type="FunFam" id="1.10.10.1700:FF:000001">
    <property type="entry name" value="Histone-lysine N-methyltransferase"/>
    <property type="match status" value="1"/>
</dbReference>
<keyword evidence="5" id="KW-0678">Repressor</keyword>
<keyword evidence="6" id="KW-0489">Methyltransferase</keyword>
<dbReference type="InterPro" id="IPR025790">
    <property type="entry name" value="Suv4-20_animal"/>
</dbReference>
<protein>
    <recommendedName>
        <fullName evidence="3">[histone H4]-N-methyl-L-lysine(20) N-methyltransferase</fullName>
        <ecNumber evidence="3">2.1.1.362</ecNumber>
    </recommendedName>
</protein>
<dbReference type="InterPro" id="IPR041938">
    <property type="entry name" value="Hist-Lys_N-MTase_N"/>
</dbReference>
<keyword evidence="16" id="KW-1185">Reference proteome</keyword>
<keyword evidence="11" id="KW-0804">Transcription</keyword>
<dbReference type="PANTHER" id="PTHR12977">
    <property type="entry name" value="SUPPRESSOR OF VARIEGATION 4-20-RELATED"/>
    <property type="match status" value="1"/>
</dbReference>
<dbReference type="SUPFAM" id="SSF82199">
    <property type="entry name" value="SET domain"/>
    <property type="match status" value="1"/>
</dbReference>
<evidence type="ECO:0000259" key="14">
    <source>
        <dbReference type="PROSITE" id="PS50280"/>
    </source>
</evidence>
<dbReference type="Pfam" id="PF00856">
    <property type="entry name" value="SET"/>
    <property type="match status" value="1"/>
</dbReference>
<dbReference type="GO" id="GO:0005694">
    <property type="term" value="C:chromosome"/>
    <property type="evidence" value="ECO:0007669"/>
    <property type="project" value="UniProtKB-SubCell"/>
</dbReference>
<evidence type="ECO:0000256" key="7">
    <source>
        <dbReference type="ARBA" id="ARBA00022679"/>
    </source>
</evidence>
<dbReference type="InterPro" id="IPR044426">
    <property type="entry name" value="Suv4-20_SET"/>
</dbReference>
<dbReference type="InterPro" id="IPR039977">
    <property type="entry name" value="Suv4-20/Set9"/>
</dbReference>
<dbReference type="SMART" id="SM00317">
    <property type="entry name" value="SET"/>
    <property type="match status" value="1"/>
</dbReference>
<evidence type="ECO:0000256" key="4">
    <source>
        <dbReference type="ARBA" id="ARBA00022454"/>
    </source>
</evidence>
<comment type="caution">
    <text evidence="15">The sequence shown here is derived from an EMBL/GenBank/DDBJ whole genome shotgun (WGS) entry which is preliminary data.</text>
</comment>
<evidence type="ECO:0000256" key="10">
    <source>
        <dbReference type="ARBA" id="ARBA00023015"/>
    </source>
</evidence>
<dbReference type="CDD" id="cd19186">
    <property type="entry name" value="SET_Suv4-20"/>
    <property type="match status" value="1"/>
</dbReference>
<dbReference type="Gene3D" id="1.10.10.1700">
    <property type="entry name" value="Histone-lysine N-methyltransferase"/>
    <property type="match status" value="1"/>
</dbReference>
<dbReference type="EMBL" id="JAZGQO010000002">
    <property type="protein sequence ID" value="KAK6192596.1"/>
    <property type="molecule type" value="Genomic_DNA"/>
</dbReference>
<dbReference type="EC" id="2.1.1.362" evidence="3"/>
<evidence type="ECO:0000256" key="6">
    <source>
        <dbReference type="ARBA" id="ARBA00022603"/>
    </source>
</evidence>
<sequence length="722" mass="82017">MSGSYSSRFTPSTGMTCKELSENDDLATSLVLDPYLGFQTHKMNLRHRPLKSKKELKGVVEEFIKHQNYEKSYRALIGVECCKSSYIIKSKFQQKTFKEHVYRYFRMFDVHAGFKLMQCNRYSSEGQIGGKICSTKAWKRNDKIPMLVGCIAELTPAEEASYLKPGKNDFSVMFSCRKNCAQLWLGPAAFINHDCRPNCKFVSTGRDTACVKALRDIDEGEEITCLYGEDFFGDKNSYCECETCERRQVGAFQPQNKLQLITDPSEDRGYKLRDTDDRLNRIKTQPELKQPNINGFMCSANESWDSRAKYLQTGAHLLKAAELKRRGITRYDAEIILAQGLELPDPKVVLERELPYSIDEKTNTFHLGKVTRDDGNSFSSGSEVPPEEIPSTDDPPYISRQGLDKKSSSSNQLRDPQVFHKVTNKQGNNGYKKRGRKKKKGRMNVLAAYDKNKIEQCSYLDPFPTTPKFLAKSKLRKESPKPLRYSPRFRKGSCSDVGGPEELPVAKNCYLSKEFDQVTEKSSKSSSPPHLETVSDIHTSSLIDANHNFQEMPVLEANVTRTDTSSSREKLPKLDLVKSVVPNGKHMLHTERYESYCDHTSRAKVPKLTIKIRKDPIIQQEIANRSFGSQSVHFKFCDDIDDSKSPYISSAKHYITNNNTTELPTNKIKNGKSSFINTGKFYSIEHSMPNLYPMNKSHPGPTKLRIKYGSDSISIPLPPKIL</sequence>
<keyword evidence="10" id="KW-0805">Transcription regulation</keyword>
<evidence type="ECO:0000256" key="8">
    <source>
        <dbReference type="ARBA" id="ARBA00022691"/>
    </source>
</evidence>
<dbReference type="Proteomes" id="UP001347796">
    <property type="component" value="Unassembled WGS sequence"/>
</dbReference>
<evidence type="ECO:0000256" key="11">
    <source>
        <dbReference type="ARBA" id="ARBA00023163"/>
    </source>
</evidence>
<keyword evidence="7" id="KW-0808">Transferase</keyword>
<dbReference type="PROSITE" id="PS50280">
    <property type="entry name" value="SET"/>
    <property type="match status" value="1"/>
</dbReference>
<dbReference type="GO" id="GO:0032259">
    <property type="term" value="P:methylation"/>
    <property type="evidence" value="ECO:0007669"/>
    <property type="project" value="UniProtKB-KW"/>
</dbReference>
<dbReference type="Gene3D" id="2.170.270.10">
    <property type="entry name" value="SET domain"/>
    <property type="match status" value="1"/>
</dbReference>
<feature type="region of interest" description="Disordered" evidence="13">
    <location>
        <begin position="367"/>
        <end position="442"/>
    </location>
</feature>
<dbReference type="PANTHER" id="PTHR12977:SF4">
    <property type="entry name" value="HISTONE-LYSINE N-METHYLTRANSFERASE KMT5B"/>
    <property type="match status" value="1"/>
</dbReference>
<dbReference type="InterPro" id="IPR046341">
    <property type="entry name" value="SET_dom_sf"/>
</dbReference>
<dbReference type="AlphaFoldDB" id="A0AAN8KB17"/>
<dbReference type="PROSITE" id="PS51570">
    <property type="entry name" value="SAM_MT43_SUVAR420_2"/>
    <property type="match status" value="1"/>
</dbReference>
<keyword evidence="4" id="KW-0158">Chromosome</keyword>
<keyword evidence="8" id="KW-0949">S-adenosyl-L-methionine</keyword>
<evidence type="ECO:0000256" key="5">
    <source>
        <dbReference type="ARBA" id="ARBA00022491"/>
    </source>
</evidence>
<feature type="region of interest" description="Disordered" evidence="13">
    <location>
        <begin position="471"/>
        <end position="497"/>
    </location>
</feature>
<feature type="compositionally biased region" description="Basic residues" evidence="13">
    <location>
        <begin position="431"/>
        <end position="442"/>
    </location>
</feature>
<organism evidence="15 16">
    <name type="scientific">Patella caerulea</name>
    <name type="common">Rayed Mediterranean limpet</name>
    <dbReference type="NCBI Taxonomy" id="87958"/>
    <lineage>
        <taxon>Eukaryota</taxon>
        <taxon>Metazoa</taxon>
        <taxon>Spiralia</taxon>
        <taxon>Lophotrochozoa</taxon>
        <taxon>Mollusca</taxon>
        <taxon>Gastropoda</taxon>
        <taxon>Patellogastropoda</taxon>
        <taxon>Patelloidea</taxon>
        <taxon>Patellidae</taxon>
        <taxon>Patella</taxon>
    </lineage>
</organism>
<gene>
    <name evidence="15" type="ORF">SNE40_004040</name>
</gene>
<comment type="subcellular location">
    <subcellularLocation>
        <location evidence="2">Chromosome</location>
    </subcellularLocation>
    <subcellularLocation>
        <location evidence="1">Nucleus</location>
    </subcellularLocation>
</comment>
<reference evidence="15 16" key="1">
    <citation type="submission" date="2024-01" db="EMBL/GenBank/DDBJ databases">
        <title>The genome of the rayed Mediterranean limpet Patella caerulea (Linnaeus, 1758).</title>
        <authorList>
            <person name="Anh-Thu Weber A."/>
            <person name="Halstead-Nussloch G."/>
        </authorList>
    </citation>
    <scope>NUCLEOTIDE SEQUENCE [LARGE SCALE GENOMIC DNA]</scope>
    <source>
        <strain evidence="15">AATW-2023a</strain>
        <tissue evidence="15">Whole specimen</tissue>
    </source>
</reference>
<evidence type="ECO:0000313" key="15">
    <source>
        <dbReference type="EMBL" id="KAK6192596.1"/>
    </source>
</evidence>
<accession>A0AAN8KB17</accession>
<evidence type="ECO:0000256" key="3">
    <source>
        <dbReference type="ARBA" id="ARBA00012188"/>
    </source>
</evidence>
<feature type="domain" description="SET" evidence="14">
    <location>
        <begin position="112"/>
        <end position="228"/>
    </location>
</feature>
<evidence type="ECO:0000256" key="1">
    <source>
        <dbReference type="ARBA" id="ARBA00004123"/>
    </source>
</evidence>
<evidence type="ECO:0000256" key="9">
    <source>
        <dbReference type="ARBA" id="ARBA00022853"/>
    </source>
</evidence>
<evidence type="ECO:0000256" key="12">
    <source>
        <dbReference type="ARBA" id="ARBA00023242"/>
    </source>
</evidence>
<proteinExistence type="predicted"/>
<name>A0AAN8KB17_PATCE</name>
<dbReference type="GO" id="GO:0005634">
    <property type="term" value="C:nucleus"/>
    <property type="evidence" value="ECO:0007669"/>
    <property type="project" value="UniProtKB-SubCell"/>
</dbReference>
<dbReference type="GO" id="GO:0140941">
    <property type="term" value="F:histone H4K20me methyltransferase activity"/>
    <property type="evidence" value="ECO:0007669"/>
    <property type="project" value="UniProtKB-EC"/>
</dbReference>
<evidence type="ECO:0000256" key="2">
    <source>
        <dbReference type="ARBA" id="ARBA00004286"/>
    </source>
</evidence>
<evidence type="ECO:0000313" key="16">
    <source>
        <dbReference type="Proteomes" id="UP001347796"/>
    </source>
</evidence>
<keyword evidence="12" id="KW-0539">Nucleus</keyword>
<evidence type="ECO:0000256" key="13">
    <source>
        <dbReference type="SAM" id="MobiDB-lite"/>
    </source>
</evidence>
<keyword evidence="9" id="KW-0156">Chromatin regulator</keyword>
<dbReference type="InterPro" id="IPR001214">
    <property type="entry name" value="SET_dom"/>
</dbReference>